<name>A0AAW2QZH0_9LAMI</name>
<organism evidence="2">
    <name type="scientific">Sesamum calycinum</name>
    <dbReference type="NCBI Taxonomy" id="2727403"/>
    <lineage>
        <taxon>Eukaryota</taxon>
        <taxon>Viridiplantae</taxon>
        <taxon>Streptophyta</taxon>
        <taxon>Embryophyta</taxon>
        <taxon>Tracheophyta</taxon>
        <taxon>Spermatophyta</taxon>
        <taxon>Magnoliopsida</taxon>
        <taxon>eudicotyledons</taxon>
        <taxon>Gunneridae</taxon>
        <taxon>Pentapetalae</taxon>
        <taxon>asterids</taxon>
        <taxon>lamiids</taxon>
        <taxon>Lamiales</taxon>
        <taxon>Pedaliaceae</taxon>
        <taxon>Sesamum</taxon>
    </lineage>
</organism>
<comment type="caution">
    <text evidence="2">The sequence shown here is derived from an EMBL/GenBank/DDBJ whole genome shotgun (WGS) entry which is preliminary data.</text>
</comment>
<reference evidence="2" key="1">
    <citation type="submission" date="2020-06" db="EMBL/GenBank/DDBJ databases">
        <authorList>
            <person name="Li T."/>
            <person name="Hu X."/>
            <person name="Zhang T."/>
            <person name="Song X."/>
            <person name="Zhang H."/>
            <person name="Dai N."/>
            <person name="Sheng W."/>
            <person name="Hou X."/>
            <person name="Wei L."/>
        </authorList>
    </citation>
    <scope>NUCLEOTIDE SEQUENCE</scope>
    <source>
        <strain evidence="2">KEN8</strain>
        <tissue evidence="2">Leaf</tissue>
    </source>
</reference>
<proteinExistence type="predicted"/>
<dbReference type="InterPro" id="IPR043502">
    <property type="entry name" value="DNA/RNA_pol_sf"/>
</dbReference>
<dbReference type="AlphaFoldDB" id="A0AAW2QZH0"/>
<gene>
    <name evidence="2" type="ORF">Scaly_0988200</name>
</gene>
<evidence type="ECO:0000313" key="2">
    <source>
        <dbReference type="EMBL" id="KAL0373066.1"/>
    </source>
</evidence>
<dbReference type="InterPro" id="IPR013103">
    <property type="entry name" value="RVT_2"/>
</dbReference>
<protein>
    <submittedName>
        <fullName evidence="2">Retrovirus-related Pol polyprotein from transposon TNT 1-94</fullName>
    </submittedName>
</protein>
<feature type="domain" description="Reverse transcriptase Ty1/copia-type" evidence="1">
    <location>
        <begin position="2"/>
        <end position="80"/>
    </location>
</feature>
<evidence type="ECO:0000259" key="1">
    <source>
        <dbReference type="Pfam" id="PF07727"/>
    </source>
</evidence>
<dbReference type="SUPFAM" id="SSF56672">
    <property type="entry name" value="DNA/RNA polymerases"/>
    <property type="match status" value="1"/>
</dbReference>
<dbReference type="EMBL" id="JACGWM010000005">
    <property type="protein sequence ID" value="KAL0373066.1"/>
    <property type="molecule type" value="Genomic_DNA"/>
</dbReference>
<accession>A0AAW2QZH0</accession>
<dbReference type="Pfam" id="PF07727">
    <property type="entry name" value="RVT_2"/>
    <property type="match status" value="1"/>
</dbReference>
<reference evidence="2" key="2">
    <citation type="journal article" date="2024" name="Plant">
        <title>Genomic evolution and insights into agronomic trait innovations of Sesamum species.</title>
        <authorList>
            <person name="Miao H."/>
            <person name="Wang L."/>
            <person name="Qu L."/>
            <person name="Liu H."/>
            <person name="Sun Y."/>
            <person name="Le M."/>
            <person name="Wang Q."/>
            <person name="Wei S."/>
            <person name="Zheng Y."/>
            <person name="Lin W."/>
            <person name="Duan Y."/>
            <person name="Cao H."/>
            <person name="Xiong S."/>
            <person name="Wang X."/>
            <person name="Wei L."/>
            <person name="Li C."/>
            <person name="Ma Q."/>
            <person name="Ju M."/>
            <person name="Zhao R."/>
            <person name="Li G."/>
            <person name="Mu C."/>
            <person name="Tian Q."/>
            <person name="Mei H."/>
            <person name="Zhang T."/>
            <person name="Gao T."/>
            <person name="Zhang H."/>
        </authorList>
    </citation>
    <scope>NUCLEOTIDE SEQUENCE</scope>
    <source>
        <strain evidence="2">KEN8</strain>
    </source>
</reference>
<sequence>MILVYVDDILLIGISEVLLHNVKQYLDRLFTIKDLGPATYFLGPELACSPHGLLITQRKYLQDILVDVSMVDAKPTSTPFPPGIKLTDNVGSLLLALDKLRRLVGRLLYLGFTRPDISFSIQQLS</sequence>